<name>A0ABP8CH11_9FLAO</name>
<proteinExistence type="predicted"/>
<keyword evidence="3" id="KW-1185">Reference proteome</keyword>
<evidence type="ECO:0000313" key="2">
    <source>
        <dbReference type="EMBL" id="GAA4238935.1"/>
    </source>
</evidence>
<dbReference type="EMBL" id="BAABCA010000007">
    <property type="protein sequence ID" value="GAA4238935.1"/>
    <property type="molecule type" value="Genomic_DNA"/>
</dbReference>
<feature type="transmembrane region" description="Helical" evidence="1">
    <location>
        <begin position="50"/>
        <end position="72"/>
    </location>
</feature>
<keyword evidence="1" id="KW-0472">Membrane</keyword>
<accession>A0ABP8CH11</accession>
<keyword evidence="1" id="KW-0812">Transmembrane</keyword>
<evidence type="ECO:0000313" key="3">
    <source>
        <dbReference type="Proteomes" id="UP001501496"/>
    </source>
</evidence>
<dbReference type="Proteomes" id="UP001501496">
    <property type="component" value="Unassembled WGS sequence"/>
</dbReference>
<evidence type="ECO:0000256" key="1">
    <source>
        <dbReference type="SAM" id="Phobius"/>
    </source>
</evidence>
<dbReference type="RefSeq" id="WP_344789293.1">
    <property type="nucleotide sequence ID" value="NZ_BAABCA010000007.1"/>
</dbReference>
<organism evidence="2 3">
    <name type="scientific">Postechiella marina</name>
    <dbReference type="NCBI Taxonomy" id="943941"/>
    <lineage>
        <taxon>Bacteria</taxon>
        <taxon>Pseudomonadati</taxon>
        <taxon>Bacteroidota</taxon>
        <taxon>Flavobacteriia</taxon>
        <taxon>Flavobacteriales</taxon>
        <taxon>Flavobacteriaceae</taxon>
        <taxon>Postechiella</taxon>
    </lineage>
</organism>
<gene>
    <name evidence="2" type="ORF">GCM10022291_31320</name>
</gene>
<protein>
    <submittedName>
        <fullName evidence="2">Uncharacterized protein</fullName>
    </submittedName>
</protein>
<reference evidence="3" key="1">
    <citation type="journal article" date="2019" name="Int. J. Syst. Evol. Microbiol.">
        <title>The Global Catalogue of Microorganisms (GCM) 10K type strain sequencing project: providing services to taxonomists for standard genome sequencing and annotation.</title>
        <authorList>
            <consortium name="The Broad Institute Genomics Platform"/>
            <consortium name="The Broad Institute Genome Sequencing Center for Infectious Disease"/>
            <person name="Wu L."/>
            <person name="Ma J."/>
        </authorList>
    </citation>
    <scope>NUCLEOTIDE SEQUENCE [LARGE SCALE GENOMIC DNA]</scope>
    <source>
        <strain evidence="3">JCM 17630</strain>
    </source>
</reference>
<keyword evidence="1" id="KW-1133">Transmembrane helix</keyword>
<sequence length="77" mass="9283">MFNKRKNKTFNYKPRFSKESLEQSQLEDKSNQKEFISKWRRETGHKVRMGSVMPVKTVILLLVLLLICMYVLEKNYL</sequence>
<comment type="caution">
    <text evidence="2">The sequence shown here is derived from an EMBL/GenBank/DDBJ whole genome shotgun (WGS) entry which is preliminary data.</text>
</comment>